<protein>
    <submittedName>
        <fullName evidence="1">Uncharacterized protein</fullName>
    </submittedName>
</protein>
<evidence type="ECO:0000313" key="1">
    <source>
        <dbReference type="EMBL" id="KAI3712698.1"/>
    </source>
</evidence>
<organism evidence="1 2">
    <name type="scientific">Smallanthus sonchifolius</name>
    <dbReference type="NCBI Taxonomy" id="185202"/>
    <lineage>
        <taxon>Eukaryota</taxon>
        <taxon>Viridiplantae</taxon>
        <taxon>Streptophyta</taxon>
        <taxon>Embryophyta</taxon>
        <taxon>Tracheophyta</taxon>
        <taxon>Spermatophyta</taxon>
        <taxon>Magnoliopsida</taxon>
        <taxon>eudicotyledons</taxon>
        <taxon>Gunneridae</taxon>
        <taxon>Pentapetalae</taxon>
        <taxon>asterids</taxon>
        <taxon>campanulids</taxon>
        <taxon>Asterales</taxon>
        <taxon>Asteraceae</taxon>
        <taxon>Asteroideae</taxon>
        <taxon>Heliantheae alliance</taxon>
        <taxon>Millerieae</taxon>
        <taxon>Smallanthus</taxon>
    </lineage>
</organism>
<keyword evidence="2" id="KW-1185">Reference proteome</keyword>
<reference evidence="1 2" key="2">
    <citation type="journal article" date="2022" name="Mol. Ecol. Resour.">
        <title>The genomes of chicory, endive, great burdock and yacon provide insights into Asteraceae paleo-polyploidization history and plant inulin production.</title>
        <authorList>
            <person name="Fan W."/>
            <person name="Wang S."/>
            <person name="Wang H."/>
            <person name="Wang A."/>
            <person name="Jiang F."/>
            <person name="Liu H."/>
            <person name="Zhao H."/>
            <person name="Xu D."/>
            <person name="Zhang Y."/>
        </authorList>
    </citation>
    <scope>NUCLEOTIDE SEQUENCE [LARGE SCALE GENOMIC DNA]</scope>
    <source>
        <strain evidence="2">cv. Yunnan</strain>
        <tissue evidence="1">Leaves</tissue>
    </source>
</reference>
<reference evidence="2" key="1">
    <citation type="journal article" date="2022" name="Mol. Ecol. Resour.">
        <title>The genomes of chicory, endive, great burdock and yacon provide insights into Asteraceae palaeo-polyploidization history and plant inulin production.</title>
        <authorList>
            <person name="Fan W."/>
            <person name="Wang S."/>
            <person name="Wang H."/>
            <person name="Wang A."/>
            <person name="Jiang F."/>
            <person name="Liu H."/>
            <person name="Zhao H."/>
            <person name="Xu D."/>
            <person name="Zhang Y."/>
        </authorList>
    </citation>
    <scope>NUCLEOTIDE SEQUENCE [LARGE SCALE GENOMIC DNA]</scope>
    <source>
        <strain evidence="2">cv. Yunnan</strain>
    </source>
</reference>
<accession>A0ACB9ATJ6</accession>
<proteinExistence type="predicted"/>
<gene>
    <name evidence="1" type="ORF">L1987_71261</name>
</gene>
<evidence type="ECO:0000313" key="2">
    <source>
        <dbReference type="Proteomes" id="UP001056120"/>
    </source>
</evidence>
<name>A0ACB9ATJ6_9ASTR</name>
<comment type="caution">
    <text evidence="1">The sequence shown here is derived from an EMBL/GenBank/DDBJ whole genome shotgun (WGS) entry which is preliminary data.</text>
</comment>
<sequence>MLASILAKRRDKKVKTTPEKVPSLEHIATPLDQILKSPLKTFSRKKYIPIKRKYLKRKDAKHDTPVEPSPEPIKLKQPTWKEKSVFIPSDKPIKYSSSKEEISPEEVKEELIIFLKANEREKAKASIEEWEDIKRTNIVDIEESEKKKTEDQSQRQILTKKEEMEELRAYHVKSKLPIASLSVNNLEILKRKM</sequence>
<dbReference type="Proteomes" id="UP001056120">
    <property type="component" value="Linkage Group LG24"/>
</dbReference>
<dbReference type="EMBL" id="CM042041">
    <property type="protein sequence ID" value="KAI3712698.1"/>
    <property type="molecule type" value="Genomic_DNA"/>
</dbReference>